<keyword evidence="3" id="KW-1185">Reference proteome</keyword>
<reference evidence="2 3" key="1">
    <citation type="journal article" date="2019" name="Sci. Rep.">
        <title>A high-quality genome of Eragrostis curvula grass provides insights into Poaceae evolution and supports new strategies to enhance forage quality.</title>
        <authorList>
            <person name="Carballo J."/>
            <person name="Santos B.A.C.M."/>
            <person name="Zappacosta D."/>
            <person name="Garbus I."/>
            <person name="Selva J.P."/>
            <person name="Gallo C.A."/>
            <person name="Diaz A."/>
            <person name="Albertini E."/>
            <person name="Caccamo M."/>
            <person name="Echenique V."/>
        </authorList>
    </citation>
    <scope>NUCLEOTIDE SEQUENCE [LARGE SCALE GENOMIC DNA]</scope>
    <source>
        <strain evidence="3">cv. Victoria</strain>
        <tissue evidence="2">Leaf</tissue>
    </source>
</reference>
<proteinExistence type="predicted"/>
<dbReference type="Proteomes" id="UP000324897">
    <property type="component" value="Unassembled WGS sequence"/>
</dbReference>
<comment type="caution">
    <text evidence="2">The sequence shown here is derived from an EMBL/GenBank/DDBJ whole genome shotgun (WGS) entry which is preliminary data.</text>
</comment>
<protein>
    <submittedName>
        <fullName evidence="2">Uncharacterized protein</fullName>
    </submittedName>
</protein>
<evidence type="ECO:0000313" key="3">
    <source>
        <dbReference type="Proteomes" id="UP000324897"/>
    </source>
</evidence>
<evidence type="ECO:0000256" key="1">
    <source>
        <dbReference type="SAM" id="MobiDB-lite"/>
    </source>
</evidence>
<evidence type="ECO:0000313" key="2">
    <source>
        <dbReference type="EMBL" id="TVU16321.1"/>
    </source>
</evidence>
<organism evidence="2 3">
    <name type="scientific">Eragrostis curvula</name>
    <name type="common">weeping love grass</name>
    <dbReference type="NCBI Taxonomy" id="38414"/>
    <lineage>
        <taxon>Eukaryota</taxon>
        <taxon>Viridiplantae</taxon>
        <taxon>Streptophyta</taxon>
        <taxon>Embryophyta</taxon>
        <taxon>Tracheophyta</taxon>
        <taxon>Spermatophyta</taxon>
        <taxon>Magnoliopsida</taxon>
        <taxon>Liliopsida</taxon>
        <taxon>Poales</taxon>
        <taxon>Poaceae</taxon>
        <taxon>PACMAD clade</taxon>
        <taxon>Chloridoideae</taxon>
        <taxon>Eragrostideae</taxon>
        <taxon>Eragrostidinae</taxon>
        <taxon>Eragrostis</taxon>
    </lineage>
</organism>
<sequence length="68" mass="7225">MRARRAMDAAAEAGAGTDGGRGDDFDSEGIVTLLPVKGWIELDECVRRCKDAGVSIVHLVADKPQTPE</sequence>
<feature type="non-terminal residue" evidence="2">
    <location>
        <position position="1"/>
    </location>
</feature>
<dbReference type="AlphaFoldDB" id="A0A5J9U019"/>
<name>A0A5J9U019_9POAL</name>
<accession>A0A5J9U019</accession>
<dbReference type="Gramene" id="TVU16321">
    <property type="protein sequence ID" value="TVU16321"/>
    <property type="gene ID" value="EJB05_39878"/>
</dbReference>
<gene>
    <name evidence="2" type="ORF">EJB05_39878</name>
</gene>
<feature type="region of interest" description="Disordered" evidence="1">
    <location>
        <begin position="1"/>
        <end position="26"/>
    </location>
</feature>
<dbReference type="EMBL" id="RWGY01000031">
    <property type="protein sequence ID" value="TVU16321.1"/>
    <property type="molecule type" value="Genomic_DNA"/>
</dbReference>